<dbReference type="PANTHER" id="PTHR43798">
    <property type="entry name" value="MONOACYLGLYCEROL LIPASE"/>
    <property type="match status" value="1"/>
</dbReference>
<dbReference type="InterPro" id="IPR050266">
    <property type="entry name" value="AB_hydrolase_sf"/>
</dbReference>
<dbReference type="GO" id="GO:0046464">
    <property type="term" value="P:acylglycerol catabolic process"/>
    <property type="evidence" value="ECO:0007669"/>
    <property type="project" value="TreeGrafter"/>
</dbReference>
<dbReference type="PRINTS" id="PR00111">
    <property type="entry name" value="ABHYDROLASE"/>
</dbReference>
<gene>
    <name evidence="2" type="ORF">CSAL01_13668</name>
</gene>
<keyword evidence="3" id="KW-1185">Reference proteome</keyword>
<proteinExistence type="predicted"/>
<comment type="caution">
    <text evidence="2">The sequence shown here is derived from an EMBL/GenBank/DDBJ whole genome shotgun (WGS) entry which is preliminary data.</text>
</comment>
<dbReference type="InterPro" id="IPR029058">
    <property type="entry name" value="AB_hydrolase_fold"/>
</dbReference>
<feature type="domain" description="AB hydrolase-1" evidence="1">
    <location>
        <begin position="34"/>
        <end position="310"/>
    </location>
</feature>
<sequence>MSLSLSSKNKSFTVAKTGHKYAYVHHAPSNPSKPTLLLLHGFPSTSYDWRHQIPFLTSLGYGVIVPDLLGYGSSSKPLDVELYIGQSMAADMISVLDHEGINSVIGVGHDWGTYLLTHLILWYPERVEKCVFVSVAFHVPGKNMNVQALNEMTKKWETFFNIIYCADASLWEKHFAPLGALEKNLRDMNPKASSKLLVSPPPNLTAFTNTILHIRDEDKANHHAEFGTDYTPALNWYRRGYSSLGSNIELSALASNSISPRIHVPTLMITGTKDIVSIHGRPANTMERCVEEGMLEVKDIDAGHWVMLEKTAEFNKILEEWL</sequence>
<dbReference type="SUPFAM" id="SSF53474">
    <property type="entry name" value="alpha/beta-Hydrolases"/>
    <property type="match status" value="1"/>
</dbReference>
<dbReference type="Proteomes" id="UP000070121">
    <property type="component" value="Unassembled WGS sequence"/>
</dbReference>
<dbReference type="STRING" id="1209931.A0A135ST38"/>
<dbReference type="Pfam" id="PF00561">
    <property type="entry name" value="Abhydrolase_1"/>
    <property type="match status" value="1"/>
</dbReference>
<dbReference type="AlphaFoldDB" id="A0A135ST38"/>
<dbReference type="GO" id="GO:0047372">
    <property type="term" value="F:monoacylglycerol lipase activity"/>
    <property type="evidence" value="ECO:0007669"/>
    <property type="project" value="TreeGrafter"/>
</dbReference>
<accession>A0A135ST38</accession>
<dbReference type="Gene3D" id="3.40.50.1820">
    <property type="entry name" value="alpha/beta hydrolase"/>
    <property type="match status" value="1"/>
</dbReference>
<name>A0A135ST38_9PEZI</name>
<dbReference type="PANTHER" id="PTHR43798:SF33">
    <property type="entry name" value="HYDROLASE, PUTATIVE (AFU_ORTHOLOGUE AFUA_2G14860)-RELATED"/>
    <property type="match status" value="1"/>
</dbReference>
<organism evidence="2 3">
    <name type="scientific">Colletotrichum salicis</name>
    <dbReference type="NCBI Taxonomy" id="1209931"/>
    <lineage>
        <taxon>Eukaryota</taxon>
        <taxon>Fungi</taxon>
        <taxon>Dikarya</taxon>
        <taxon>Ascomycota</taxon>
        <taxon>Pezizomycotina</taxon>
        <taxon>Sordariomycetes</taxon>
        <taxon>Hypocreomycetidae</taxon>
        <taxon>Glomerellales</taxon>
        <taxon>Glomerellaceae</taxon>
        <taxon>Colletotrichum</taxon>
        <taxon>Colletotrichum acutatum species complex</taxon>
    </lineage>
</organism>
<dbReference type="EMBL" id="JFFI01002250">
    <property type="protein sequence ID" value="KXH39089.1"/>
    <property type="molecule type" value="Genomic_DNA"/>
</dbReference>
<dbReference type="OrthoDB" id="284184at2759"/>
<protein>
    <recommendedName>
        <fullName evidence="1">AB hydrolase-1 domain-containing protein</fullName>
    </recommendedName>
</protein>
<dbReference type="InterPro" id="IPR000639">
    <property type="entry name" value="Epox_hydrolase-like"/>
</dbReference>
<dbReference type="PRINTS" id="PR00412">
    <property type="entry name" value="EPOXHYDRLASE"/>
</dbReference>
<evidence type="ECO:0000313" key="3">
    <source>
        <dbReference type="Proteomes" id="UP000070121"/>
    </source>
</evidence>
<dbReference type="InterPro" id="IPR000073">
    <property type="entry name" value="AB_hydrolase_1"/>
</dbReference>
<evidence type="ECO:0000313" key="2">
    <source>
        <dbReference type="EMBL" id="KXH39089.1"/>
    </source>
</evidence>
<reference evidence="2 3" key="1">
    <citation type="submission" date="2014-02" db="EMBL/GenBank/DDBJ databases">
        <title>The genome sequence of Colletotrichum salicis CBS 607.94.</title>
        <authorList>
            <person name="Baroncelli R."/>
            <person name="Thon M.R."/>
        </authorList>
    </citation>
    <scope>NUCLEOTIDE SEQUENCE [LARGE SCALE GENOMIC DNA]</scope>
    <source>
        <strain evidence="2 3">CBS 607.94</strain>
    </source>
</reference>
<dbReference type="GO" id="GO:0016020">
    <property type="term" value="C:membrane"/>
    <property type="evidence" value="ECO:0007669"/>
    <property type="project" value="TreeGrafter"/>
</dbReference>
<evidence type="ECO:0000259" key="1">
    <source>
        <dbReference type="Pfam" id="PF00561"/>
    </source>
</evidence>